<gene>
    <name evidence="3" type="ORF">DJ90_2868</name>
</gene>
<dbReference type="STRING" id="44252.DJ90_2868"/>
<feature type="domain" description="Amidohydrolase-related" evidence="2">
    <location>
        <begin position="3"/>
        <end position="280"/>
    </location>
</feature>
<name>A0A090Y3N4_PAEMA</name>
<evidence type="ECO:0000313" key="3">
    <source>
        <dbReference type="EMBL" id="KFM93024.1"/>
    </source>
</evidence>
<evidence type="ECO:0000256" key="1">
    <source>
        <dbReference type="ARBA" id="ARBA00023239"/>
    </source>
</evidence>
<dbReference type="PANTHER" id="PTHR21240:SF19">
    <property type="entry name" value="CATALYTIC_ HYDROLASE"/>
    <property type="match status" value="1"/>
</dbReference>
<keyword evidence="1" id="KW-0456">Lyase</keyword>
<proteinExistence type="predicted"/>
<dbReference type="SUPFAM" id="SSF51556">
    <property type="entry name" value="Metallo-dependent hydrolases"/>
    <property type="match status" value="1"/>
</dbReference>
<dbReference type="Proteomes" id="UP000029278">
    <property type="component" value="Unassembled WGS sequence"/>
</dbReference>
<organism evidence="3 4">
    <name type="scientific">Paenibacillus macerans</name>
    <name type="common">Bacillus macerans</name>
    <dbReference type="NCBI Taxonomy" id="44252"/>
    <lineage>
        <taxon>Bacteria</taxon>
        <taxon>Bacillati</taxon>
        <taxon>Bacillota</taxon>
        <taxon>Bacilli</taxon>
        <taxon>Bacillales</taxon>
        <taxon>Paenibacillaceae</taxon>
        <taxon>Paenibacillus</taxon>
    </lineage>
</organism>
<dbReference type="AlphaFoldDB" id="A0A090Y3N4"/>
<dbReference type="GO" id="GO:0016831">
    <property type="term" value="F:carboxy-lyase activity"/>
    <property type="evidence" value="ECO:0007669"/>
    <property type="project" value="InterPro"/>
</dbReference>
<sequence>MIIDVHTHPIFHKAICGDKETLEYRKREFGIFKQSPTPVESVLQEMDYIGVTRSVLLPLDLTTRSGGWIVANEEVRTLVDLAPDRFIGFASVDPYREDAAEALEYAFVHLKLSGLKLHPSKQKFYPDDDRLKPLYEICVKYDKPIMFHAGMSWEPDAPAVYSHPLRFEEVAIAYPELRICLAHFGWPWIQETVMLLLKYPNVFTDTSLLHMDNALDFYTQIFKVNMGPLWIERNLRDKVMFGTNTPRFKAKRLLPALKALEFRPKTLQKILSGNAEVFLGERRNERPWLN</sequence>
<evidence type="ECO:0000259" key="2">
    <source>
        <dbReference type="Pfam" id="PF04909"/>
    </source>
</evidence>
<evidence type="ECO:0000313" key="4">
    <source>
        <dbReference type="Proteomes" id="UP000029278"/>
    </source>
</evidence>
<dbReference type="InterPro" id="IPR032465">
    <property type="entry name" value="ACMSD"/>
</dbReference>
<dbReference type="OrthoDB" id="9771932at2"/>
<keyword evidence="4" id="KW-1185">Reference proteome</keyword>
<dbReference type="InterPro" id="IPR032466">
    <property type="entry name" value="Metal_Hydrolase"/>
</dbReference>
<accession>A0A090Y3N4</accession>
<protein>
    <submittedName>
        <fullName evidence="3">Amidohydrolase family protein</fullName>
    </submittedName>
</protein>
<dbReference type="EMBL" id="JMQA01000053">
    <property type="protein sequence ID" value="KFM93024.1"/>
    <property type="molecule type" value="Genomic_DNA"/>
</dbReference>
<dbReference type="PANTHER" id="PTHR21240">
    <property type="entry name" value="2-AMINO-3-CARBOXYLMUCONATE-6-SEMIALDEHYDE DECARBOXYLASE"/>
    <property type="match status" value="1"/>
</dbReference>
<dbReference type="HOGENOM" id="CLU_044590_4_4_9"/>
<dbReference type="CDD" id="cd01292">
    <property type="entry name" value="metallo-dependent_hydrolases"/>
    <property type="match status" value="1"/>
</dbReference>
<dbReference type="Pfam" id="PF04909">
    <property type="entry name" value="Amidohydro_2"/>
    <property type="match status" value="1"/>
</dbReference>
<dbReference type="GO" id="GO:0016787">
    <property type="term" value="F:hydrolase activity"/>
    <property type="evidence" value="ECO:0007669"/>
    <property type="project" value="UniProtKB-KW"/>
</dbReference>
<dbReference type="InterPro" id="IPR006680">
    <property type="entry name" value="Amidohydro-rel"/>
</dbReference>
<dbReference type="Gene3D" id="3.20.20.140">
    <property type="entry name" value="Metal-dependent hydrolases"/>
    <property type="match status" value="1"/>
</dbReference>
<reference evidence="3 4" key="1">
    <citation type="submission" date="2014-04" db="EMBL/GenBank/DDBJ databases">
        <authorList>
            <person name="Bishop-Lilly K.A."/>
            <person name="Broomall S.M."/>
            <person name="Chain P.S."/>
            <person name="Chertkov O."/>
            <person name="Coyne S.R."/>
            <person name="Daligault H.E."/>
            <person name="Davenport K.W."/>
            <person name="Erkkila T."/>
            <person name="Frey K.G."/>
            <person name="Gibbons H.S."/>
            <person name="Gu W."/>
            <person name="Jaissle J."/>
            <person name="Johnson S.L."/>
            <person name="Koroleva G.I."/>
            <person name="Ladner J.T."/>
            <person name="Lo C.-C."/>
            <person name="Minogue T.D."/>
            <person name="Munk C."/>
            <person name="Palacios G.F."/>
            <person name="Redden C.L."/>
            <person name="Rosenzweig C.N."/>
            <person name="Scholz M.B."/>
            <person name="Teshima H."/>
            <person name="Xu Y."/>
        </authorList>
    </citation>
    <scope>NUCLEOTIDE SEQUENCE [LARGE SCALE GENOMIC DNA]</scope>
    <source>
        <strain evidence="3 4">8244</strain>
    </source>
</reference>
<keyword evidence="3" id="KW-0378">Hydrolase</keyword>
<comment type="caution">
    <text evidence="3">The sequence shown here is derived from an EMBL/GenBank/DDBJ whole genome shotgun (WGS) entry which is preliminary data.</text>
</comment>
<dbReference type="PATRIC" id="fig|44252.3.peg.6174"/>